<name>A0A842JKB2_9ACTN</name>
<evidence type="ECO:0000256" key="4">
    <source>
        <dbReference type="ARBA" id="ARBA00022989"/>
    </source>
</evidence>
<feature type="transmembrane region" description="Helical" evidence="6">
    <location>
        <begin position="93"/>
        <end position="114"/>
    </location>
</feature>
<keyword evidence="4 6" id="KW-1133">Transmembrane helix</keyword>
<keyword evidence="9" id="KW-1185">Reference proteome</keyword>
<dbReference type="GO" id="GO:0005886">
    <property type="term" value="C:plasma membrane"/>
    <property type="evidence" value="ECO:0007669"/>
    <property type="project" value="UniProtKB-SubCell"/>
</dbReference>
<feature type="transmembrane region" description="Helical" evidence="6">
    <location>
        <begin position="298"/>
        <end position="316"/>
    </location>
</feature>
<dbReference type="CDD" id="cd06174">
    <property type="entry name" value="MFS"/>
    <property type="match status" value="1"/>
</dbReference>
<gene>
    <name evidence="8" type="ORF">H7313_12940</name>
</gene>
<dbReference type="GO" id="GO:0022857">
    <property type="term" value="F:transmembrane transporter activity"/>
    <property type="evidence" value="ECO:0007669"/>
    <property type="project" value="InterPro"/>
</dbReference>
<feature type="transmembrane region" description="Helical" evidence="6">
    <location>
        <begin position="126"/>
        <end position="144"/>
    </location>
</feature>
<dbReference type="Proteomes" id="UP000587396">
    <property type="component" value="Unassembled WGS sequence"/>
</dbReference>
<organism evidence="8 9">
    <name type="scientific">Gordonibacter massiliensis</name>
    <name type="common">ex Traore et al. 2017</name>
    <dbReference type="NCBI Taxonomy" id="1841863"/>
    <lineage>
        <taxon>Bacteria</taxon>
        <taxon>Bacillati</taxon>
        <taxon>Actinomycetota</taxon>
        <taxon>Coriobacteriia</taxon>
        <taxon>Eggerthellales</taxon>
        <taxon>Eggerthellaceae</taxon>
        <taxon>Gordonibacter</taxon>
    </lineage>
</organism>
<feature type="transmembrane region" description="Helical" evidence="6">
    <location>
        <begin position="64"/>
        <end position="86"/>
    </location>
</feature>
<evidence type="ECO:0000256" key="6">
    <source>
        <dbReference type="SAM" id="Phobius"/>
    </source>
</evidence>
<dbReference type="Gene3D" id="1.20.1250.20">
    <property type="entry name" value="MFS general substrate transporter like domains"/>
    <property type="match status" value="2"/>
</dbReference>
<dbReference type="InterPro" id="IPR011701">
    <property type="entry name" value="MFS"/>
</dbReference>
<feature type="transmembrane region" description="Helical" evidence="6">
    <location>
        <begin position="269"/>
        <end position="289"/>
    </location>
</feature>
<dbReference type="PROSITE" id="PS50850">
    <property type="entry name" value="MFS"/>
    <property type="match status" value="1"/>
</dbReference>
<dbReference type="InterPro" id="IPR036259">
    <property type="entry name" value="MFS_trans_sf"/>
</dbReference>
<dbReference type="RefSeq" id="WP_185905977.1">
    <property type="nucleotide sequence ID" value="NZ_JACMSE010000011.1"/>
</dbReference>
<evidence type="ECO:0000256" key="3">
    <source>
        <dbReference type="ARBA" id="ARBA00022692"/>
    </source>
</evidence>
<evidence type="ECO:0000313" key="8">
    <source>
        <dbReference type="EMBL" id="MBC2890238.1"/>
    </source>
</evidence>
<reference evidence="8 9" key="1">
    <citation type="submission" date="2020-08" db="EMBL/GenBank/DDBJ databases">
        <authorList>
            <person name="Liu C."/>
            <person name="Sun Q."/>
        </authorList>
    </citation>
    <scope>NUCLEOTIDE SEQUENCE [LARGE SCALE GENOMIC DNA]</scope>
    <source>
        <strain evidence="8 9">N22</strain>
    </source>
</reference>
<evidence type="ECO:0000256" key="5">
    <source>
        <dbReference type="ARBA" id="ARBA00023136"/>
    </source>
</evidence>
<proteinExistence type="predicted"/>
<evidence type="ECO:0000313" key="9">
    <source>
        <dbReference type="Proteomes" id="UP000587396"/>
    </source>
</evidence>
<feature type="transmembrane region" description="Helical" evidence="6">
    <location>
        <begin position="360"/>
        <end position="380"/>
    </location>
</feature>
<dbReference type="InterPro" id="IPR020846">
    <property type="entry name" value="MFS_dom"/>
</dbReference>
<protein>
    <submittedName>
        <fullName evidence="8">MFS transporter</fullName>
    </submittedName>
</protein>
<evidence type="ECO:0000256" key="1">
    <source>
        <dbReference type="ARBA" id="ARBA00004651"/>
    </source>
</evidence>
<dbReference type="SUPFAM" id="SSF103473">
    <property type="entry name" value="MFS general substrate transporter"/>
    <property type="match status" value="1"/>
</dbReference>
<dbReference type="Pfam" id="PF07690">
    <property type="entry name" value="MFS_1"/>
    <property type="match status" value="1"/>
</dbReference>
<feature type="transmembrane region" description="Helical" evidence="6">
    <location>
        <begin position="392"/>
        <end position="412"/>
    </location>
</feature>
<dbReference type="PANTHER" id="PTHR43124:SF3">
    <property type="entry name" value="CHLORAMPHENICOL EFFLUX PUMP RV0191"/>
    <property type="match status" value="1"/>
</dbReference>
<feature type="domain" description="Major facilitator superfamily (MFS) profile" evidence="7">
    <location>
        <begin position="24"/>
        <end position="415"/>
    </location>
</feature>
<dbReference type="PANTHER" id="PTHR43124">
    <property type="entry name" value="PURINE EFFLUX PUMP PBUE"/>
    <property type="match status" value="1"/>
</dbReference>
<keyword evidence="5 6" id="KW-0472">Membrane</keyword>
<feature type="transmembrane region" description="Helical" evidence="6">
    <location>
        <begin position="328"/>
        <end position="348"/>
    </location>
</feature>
<comment type="caution">
    <text evidence="8">The sequence shown here is derived from an EMBL/GenBank/DDBJ whole genome shotgun (WGS) entry which is preliminary data.</text>
</comment>
<dbReference type="AlphaFoldDB" id="A0A842JKB2"/>
<dbReference type="InterPro" id="IPR050189">
    <property type="entry name" value="MFS_Efflux_Transporters"/>
</dbReference>
<evidence type="ECO:0000259" key="7">
    <source>
        <dbReference type="PROSITE" id="PS50850"/>
    </source>
</evidence>
<evidence type="ECO:0000256" key="2">
    <source>
        <dbReference type="ARBA" id="ARBA00022475"/>
    </source>
</evidence>
<accession>A0A842JKB2</accession>
<dbReference type="EMBL" id="JACMSE010000011">
    <property type="protein sequence ID" value="MBC2890238.1"/>
    <property type="molecule type" value="Genomic_DNA"/>
</dbReference>
<feature type="transmembrane region" description="Helical" evidence="6">
    <location>
        <begin position="182"/>
        <end position="202"/>
    </location>
</feature>
<feature type="transmembrane region" description="Helical" evidence="6">
    <location>
        <begin position="151"/>
        <end position="170"/>
    </location>
</feature>
<comment type="subcellular location">
    <subcellularLocation>
        <location evidence="1">Cell membrane</location>
        <topology evidence="1">Multi-pass membrane protein</topology>
    </subcellularLocation>
</comment>
<sequence length="438" mass="47339">MVVDLSTLSTARYGVLDRQLNNKERWLCFWALFLYGFMTSFMLFKASSVLPYIASDLSIASGDVGMVMTSFSIAGLILAYPGAWIMRKVGMKFSVMIVVVISIIGTALGCVATTSEMFLVSRAIEGVSYGLFSVMGPNLMPRLFPLKKLGLVMGVWSLWMPVGSVCAFVITPLMFDAFGWHSVWYVAVALQIVAGVVLFAFMKLPKIAENEIVDGDPTKKRDTSKNFVFAGLMMQVAFTVWCFVYLANINGLYPTFLQEVKGLSVFDSSMLPTVLALVTIALGTFAGIVSDKLSSRKTFAVVAYAVVAVTMFTIGFTEDPNDMASPWATMFIIGVCGSVLPMATRSIVPVLCPDPKKTDYVLATMTFVTCVAQVFGVAASQSVQALGWNGNAVFVLGPLSMVAAVIVLVFVTSDRKATAALREAEAKIEAQVGELAMD</sequence>
<keyword evidence="2" id="KW-1003">Cell membrane</keyword>
<feature type="transmembrane region" description="Helical" evidence="6">
    <location>
        <begin position="26"/>
        <end position="44"/>
    </location>
</feature>
<feature type="transmembrane region" description="Helical" evidence="6">
    <location>
        <begin position="227"/>
        <end position="249"/>
    </location>
</feature>
<keyword evidence="3 6" id="KW-0812">Transmembrane</keyword>